<dbReference type="SUPFAM" id="SSF53187">
    <property type="entry name" value="Zn-dependent exopeptidases"/>
    <property type="match status" value="1"/>
</dbReference>
<dbReference type="Gene3D" id="3.40.630.10">
    <property type="entry name" value="Zn peptidases"/>
    <property type="match status" value="1"/>
</dbReference>
<evidence type="ECO:0000256" key="3">
    <source>
        <dbReference type="ARBA" id="ARBA00022692"/>
    </source>
</evidence>
<keyword evidence="3 10" id="KW-0812">Transmembrane</keyword>
<evidence type="ECO:0000256" key="10">
    <source>
        <dbReference type="SAM" id="Phobius"/>
    </source>
</evidence>
<organism evidence="12 13">
    <name type="scientific">Vespula vulgaris</name>
    <name type="common">Yellow jacket</name>
    <name type="synonym">Wasp</name>
    <dbReference type="NCBI Taxonomy" id="7454"/>
    <lineage>
        <taxon>Eukaryota</taxon>
        <taxon>Metazoa</taxon>
        <taxon>Ecdysozoa</taxon>
        <taxon>Arthropoda</taxon>
        <taxon>Hexapoda</taxon>
        <taxon>Insecta</taxon>
        <taxon>Pterygota</taxon>
        <taxon>Neoptera</taxon>
        <taxon>Endopterygota</taxon>
        <taxon>Hymenoptera</taxon>
        <taxon>Apocrita</taxon>
        <taxon>Aculeata</taxon>
        <taxon>Vespoidea</taxon>
        <taxon>Vespidae</taxon>
        <taxon>Vespinae</taxon>
        <taxon>Vespula</taxon>
    </lineage>
</organism>
<dbReference type="Proteomes" id="UP000614350">
    <property type="component" value="Unassembled WGS sequence"/>
</dbReference>
<keyword evidence="13" id="KW-1185">Reference proteome</keyword>
<keyword evidence="4" id="KW-0732">Signal</keyword>
<name>A0A834K960_VESVU</name>
<evidence type="ECO:0000256" key="8">
    <source>
        <dbReference type="ARBA" id="ARBA00023180"/>
    </source>
</evidence>
<proteinExistence type="inferred from homology"/>
<keyword evidence="8" id="KW-0325">Glycoprotein</keyword>
<keyword evidence="5" id="KW-0256">Endoplasmic reticulum</keyword>
<dbReference type="InterPro" id="IPR007484">
    <property type="entry name" value="Peptidase_M28"/>
</dbReference>
<protein>
    <recommendedName>
        <fullName evidence="9">Nicalin</fullName>
    </recommendedName>
</protein>
<dbReference type="Pfam" id="PF04389">
    <property type="entry name" value="Peptidase_M28"/>
    <property type="match status" value="1"/>
</dbReference>
<feature type="transmembrane region" description="Helical" evidence="10">
    <location>
        <begin position="17"/>
        <end position="38"/>
    </location>
</feature>
<evidence type="ECO:0000256" key="4">
    <source>
        <dbReference type="ARBA" id="ARBA00022729"/>
    </source>
</evidence>
<dbReference type="AlphaFoldDB" id="A0A834K960"/>
<reference evidence="12" key="1">
    <citation type="journal article" date="2020" name="G3 (Bethesda)">
        <title>High-Quality Assemblies for Three Invasive Social Wasps from the &lt;i&gt;Vespula&lt;/i&gt; Genus.</title>
        <authorList>
            <person name="Harrop T.W.R."/>
            <person name="Guhlin J."/>
            <person name="McLaughlin G.M."/>
            <person name="Permina E."/>
            <person name="Stockwell P."/>
            <person name="Gilligan J."/>
            <person name="Le Lec M.F."/>
            <person name="Gruber M.A.M."/>
            <person name="Quinn O."/>
            <person name="Lovegrove M."/>
            <person name="Duncan E.J."/>
            <person name="Remnant E.J."/>
            <person name="Van Eeckhoven J."/>
            <person name="Graham B."/>
            <person name="Knapp R.A."/>
            <person name="Langford K.W."/>
            <person name="Kronenberg Z."/>
            <person name="Press M.O."/>
            <person name="Eacker S.M."/>
            <person name="Wilson-Rankin E.E."/>
            <person name="Purcell J."/>
            <person name="Lester P.J."/>
            <person name="Dearden P.K."/>
        </authorList>
    </citation>
    <scope>NUCLEOTIDE SEQUENCE</scope>
    <source>
        <strain evidence="12">Marl-1</strain>
    </source>
</reference>
<dbReference type="GO" id="GO:0009966">
    <property type="term" value="P:regulation of signal transduction"/>
    <property type="evidence" value="ECO:0007669"/>
    <property type="project" value="InterPro"/>
</dbReference>
<evidence type="ECO:0000313" key="12">
    <source>
        <dbReference type="EMBL" id="KAF7402328.1"/>
    </source>
</evidence>
<dbReference type="PANTHER" id="PTHR31826">
    <property type="entry name" value="NICALIN"/>
    <property type="match status" value="1"/>
</dbReference>
<feature type="domain" description="Peptidase M28" evidence="11">
    <location>
        <begin position="215"/>
        <end position="342"/>
    </location>
</feature>
<keyword evidence="6 10" id="KW-1133">Transmembrane helix</keyword>
<comment type="similarity">
    <text evidence="2 9">Belongs to the nicastrin family.</text>
</comment>
<gene>
    <name evidence="12" type="ORF">HZH66_004595</name>
</gene>
<dbReference type="EMBL" id="JACSEA010000004">
    <property type="protein sequence ID" value="KAF7402328.1"/>
    <property type="molecule type" value="Genomic_DNA"/>
</dbReference>
<dbReference type="PIRSF" id="PIRSF011018">
    <property type="entry name" value="Nicalin"/>
    <property type="match status" value="1"/>
</dbReference>
<keyword evidence="7 10" id="KW-0472">Membrane</keyword>
<evidence type="ECO:0000259" key="11">
    <source>
        <dbReference type="Pfam" id="PF04389"/>
    </source>
</evidence>
<evidence type="ECO:0000256" key="1">
    <source>
        <dbReference type="ARBA" id="ARBA00004389"/>
    </source>
</evidence>
<comment type="caution">
    <text evidence="12">The sequence shown here is derived from an EMBL/GenBank/DDBJ whole genome shotgun (WGS) entry which is preliminary data.</text>
</comment>
<accession>A0A834K960</accession>
<evidence type="ECO:0000256" key="9">
    <source>
        <dbReference type="PIRNR" id="PIRNR011018"/>
    </source>
</evidence>
<evidence type="ECO:0000256" key="7">
    <source>
        <dbReference type="ARBA" id="ARBA00023136"/>
    </source>
</evidence>
<dbReference type="InterPro" id="IPR016574">
    <property type="entry name" value="Nicalin"/>
</dbReference>
<evidence type="ECO:0000256" key="2">
    <source>
        <dbReference type="ARBA" id="ARBA00007717"/>
    </source>
</evidence>
<comment type="subcellular location">
    <subcellularLocation>
        <location evidence="1">Endoplasmic reticulum membrane</location>
        <topology evidence="1">Single-pass membrane protein</topology>
    </subcellularLocation>
</comment>
<sequence>MWLEECDSFAELCRGYLPYYLLIVLPIFIIISPVNPVTASHEFPVYRMHQHDLHGIPHGCRSASISLEARSITGWSTSRHCVITKALDLTPSMFQSIKIKAGALVIILPEKLNELTLDEKEHIMNLEKAMLSDTETPIAVYFATWHPDLQTILDDITDGSMTDEKSHSAAEAIFNSISASGYQVVVASGQPMVRNDAKIAILHGKLTGTGAEEKLPTIAIVTHYDSASVAPELSFGADSNASGVAMLLELARLFSALYSTGRSRPHYNLVFIATGAGKLNYQGSKKWLEDQLDGLEGSVIQDAAYVICLDTVSATNNLYVHVSKPPKENSSGGMFYKELKSVADSLNTVHVEGVHKKINLAEETLAWEHERFSIRRLPAATLSTLKSHEDPARNTILDIMKEGQTDRLYKHTQVIAEALARHIYNLSSNHIFAESLEVSKESLSLWFTYLASQPRAAPLLVDKNNILIATLKESMSRYLGDVKITLHGPDKQDPEFIFYDVTKAVLNVYSVKPAVFDLFLTVAIVINHFCYPHMSTKSDNLAQIPLNADPNPIICDLGDFHEPYEMRRPLY</sequence>
<evidence type="ECO:0000256" key="6">
    <source>
        <dbReference type="ARBA" id="ARBA00022989"/>
    </source>
</evidence>
<evidence type="ECO:0000256" key="5">
    <source>
        <dbReference type="ARBA" id="ARBA00022824"/>
    </source>
</evidence>
<evidence type="ECO:0000313" key="13">
    <source>
        <dbReference type="Proteomes" id="UP000614350"/>
    </source>
</evidence>
<dbReference type="GO" id="GO:0005789">
    <property type="term" value="C:endoplasmic reticulum membrane"/>
    <property type="evidence" value="ECO:0007669"/>
    <property type="project" value="UniProtKB-SubCell"/>
</dbReference>
<dbReference type="CDD" id="cd03882">
    <property type="entry name" value="M28_nicalin_like"/>
    <property type="match status" value="1"/>
</dbReference>